<reference evidence="2 3" key="1">
    <citation type="submission" date="2019-12" db="EMBL/GenBank/DDBJ databases">
        <title>Defluviitalea raffinosedens, isolated from a biogas fermenter, genome sequencing and characterization.</title>
        <authorList>
            <person name="Rettenmaier R."/>
            <person name="Schneider M."/>
            <person name="Neuhaus K."/>
            <person name="Liebl W."/>
            <person name="Zverlov V."/>
        </authorList>
    </citation>
    <scope>NUCLEOTIDE SEQUENCE [LARGE SCALE GENOMIC DNA]</scope>
    <source>
        <strain evidence="2 3">249c-K6</strain>
    </source>
</reference>
<dbReference type="InterPro" id="IPR013486">
    <property type="entry name" value="SpoIID/LytB"/>
</dbReference>
<dbReference type="PANTHER" id="PTHR30032:SF4">
    <property type="entry name" value="AMIDASE ENHANCER"/>
    <property type="match status" value="1"/>
</dbReference>
<keyword evidence="3" id="KW-1185">Reference proteome</keyword>
<proteinExistence type="predicted"/>
<dbReference type="PANTHER" id="PTHR30032">
    <property type="entry name" value="N-ACETYLMURAMOYL-L-ALANINE AMIDASE-RELATED"/>
    <property type="match status" value="1"/>
</dbReference>
<dbReference type="OrthoDB" id="9794671at2"/>
<dbReference type="AlphaFoldDB" id="A0A7C8HEJ6"/>
<sequence>MKMSKNLKLFIYVVFFTYILIPKLSVSAAVSIPDWVRIGLEYKYKSTSRIDIKNNELLMGYESNGDFIPEAVFQSTTGFYVIPSSAYFISINQYFYTYDEAKFLAQDLKNLGLNAFPCSISPSKWTVYIGEISSLGEASVISSSVNSLTGKQCMTKEPLATRMILRNQNEVIAVLEGEEAYPQFAGISSNASDEIIDLGDRQYRGRMEFGRYGGSGITAVNVIMLDEYLYSVVPSEMYASWNIEALKAQAVVARNYAVLFMGKHKNSGYDLCDGEHCQVYKGYGAENYNSNQAVRETQGELLYYGNEIIEAVYFASSGGYTENSENVWITPLPYLKAVPDIYEANHQDWTRSFTREQIKSLLLSNGKNIGEVLDIQIESYTSGGRVMTLKIIGTKGTETFTKESVRTFFKSNGVSLPSRMFEIVKDGGNTSSGSISVMGEGNITKSIDDGQISVVGEDQEIKFLNLGSNTIRVQGANGVNELSFTPSVSVAGDFVFIGKGYGHGVGLSQWGAKGMADQGYNYKEILSYYFTGTTVR</sequence>
<dbReference type="GO" id="GO:0030435">
    <property type="term" value="P:sporulation resulting in formation of a cellular spore"/>
    <property type="evidence" value="ECO:0007669"/>
    <property type="project" value="InterPro"/>
</dbReference>
<dbReference type="Proteomes" id="UP000483018">
    <property type="component" value="Unassembled WGS sequence"/>
</dbReference>
<dbReference type="EMBL" id="WSLF01000005">
    <property type="protein sequence ID" value="KAE9634418.1"/>
    <property type="molecule type" value="Genomic_DNA"/>
</dbReference>
<evidence type="ECO:0000313" key="2">
    <source>
        <dbReference type="EMBL" id="KAE9634418.1"/>
    </source>
</evidence>
<evidence type="ECO:0000313" key="3">
    <source>
        <dbReference type="Proteomes" id="UP000483018"/>
    </source>
</evidence>
<feature type="domain" description="Sporulation stage II protein D amidase enhancer LytB N-terminal" evidence="1">
    <location>
        <begin position="215"/>
        <end position="304"/>
    </location>
</feature>
<dbReference type="NCBIfam" id="TIGR02669">
    <property type="entry name" value="SpoIID_LytB"/>
    <property type="match status" value="1"/>
</dbReference>
<organism evidence="2 3">
    <name type="scientific">Defluviitalea raffinosedens</name>
    <dbReference type="NCBI Taxonomy" id="1450156"/>
    <lineage>
        <taxon>Bacteria</taxon>
        <taxon>Bacillati</taxon>
        <taxon>Bacillota</taxon>
        <taxon>Clostridia</taxon>
        <taxon>Lachnospirales</taxon>
        <taxon>Defluviitaleaceae</taxon>
        <taxon>Defluviitalea</taxon>
    </lineage>
</organism>
<dbReference type="InterPro" id="IPR013693">
    <property type="entry name" value="SpoIID/LytB_N"/>
</dbReference>
<gene>
    <name evidence="2" type="ORF">GND95_07030</name>
</gene>
<comment type="caution">
    <text evidence="2">The sequence shown here is derived from an EMBL/GenBank/DDBJ whole genome shotgun (WGS) entry which is preliminary data.</text>
</comment>
<dbReference type="InterPro" id="IPR051922">
    <property type="entry name" value="Bact_Sporulation_Assoc"/>
</dbReference>
<evidence type="ECO:0000259" key="1">
    <source>
        <dbReference type="Pfam" id="PF08486"/>
    </source>
</evidence>
<name>A0A7C8HEJ6_9FIRM</name>
<dbReference type="Pfam" id="PF08486">
    <property type="entry name" value="SpoIID"/>
    <property type="match status" value="1"/>
</dbReference>
<protein>
    <submittedName>
        <fullName evidence="2">SpoIID/LytB domain-containing protein</fullName>
    </submittedName>
</protein>
<dbReference type="GO" id="GO:0030288">
    <property type="term" value="C:outer membrane-bounded periplasmic space"/>
    <property type="evidence" value="ECO:0007669"/>
    <property type="project" value="TreeGrafter"/>
</dbReference>
<accession>A0A7C8HEJ6</accession>